<organism evidence="1 2">
    <name type="scientific">Mitsuokella multacida DSM 20544</name>
    <dbReference type="NCBI Taxonomy" id="500635"/>
    <lineage>
        <taxon>Bacteria</taxon>
        <taxon>Bacillati</taxon>
        <taxon>Bacillota</taxon>
        <taxon>Negativicutes</taxon>
        <taxon>Selenomonadales</taxon>
        <taxon>Selenomonadaceae</taxon>
        <taxon>Mitsuokella</taxon>
    </lineage>
</organism>
<dbReference type="AlphaFoldDB" id="C9KQA0"/>
<sequence>MLILDEFLLYNATEGEQQLLLEVMERRVERTTTIICLQYDPEGWIERLGESAVSIHSGWLSRAD</sequence>
<keyword evidence="2" id="KW-1185">Reference proteome</keyword>
<protein>
    <submittedName>
        <fullName evidence="1">Uncharacterized protein</fullName>
    </submittedName>
</protein>
<dbReference type="Proteomes" id="UP000003671">
    <property type="component" value="Unassembled WGS sequence"/>
</dbReference>
<reference evidence="1" key="1">
    <citation type="submission" date="2009-09" db="EMBL/GenBank/DDBJ databases">
        <authorList>
            <person name="Weinstock G."/>
            <person name="Sodergren E."/>
            <person name="Clifton S."/>
            <person name="Fulton L."/>
            <person name="Fulton B."/>
            <person name="Courtney L."/>
            <person name="Fronick C."/>
            <person name="Harrison M."/>
            <person name="Strong C."/>
            <person name="Farmer C."/>
            <person name="Delahaunty K."/>
            <person name="Markovic C."/>
            <person name="Hall O."/>
            <person name="Minx P."/>
            <person name="Tomlinson C."/>
            <person name="Mitreva M."/>
            <person name="Nelson J."/>
            <person name="Hou S."/>
            <person name="Wollam A."/>
            <person name="Pepin K.H."/>
            <person name="Johnson M."/>
            <person name="Bhonagiri V."/>
            <person name="Nash W.E."/>
            <person name="Warren W."/>
            <person name="Chinwalla A."/>
            <person name="Mardis E.R."/>
            <person name="Wilson R.K."/>
        </authorList>
    </citation>
    <scope>NUCLEOTIDE SEQUENCE [LARGE SCALE GENOMIC DNA]</scope>
    <source>
        <strain evidence="1">DSM 20544</strain>
    </source>
</reference>
<dbReference type="eggNOG" id="COG1484">
    <property type="taxonomic scope" value="Bacteria"/>
</dbReference>
<dbReference type="Gene3D" id="3.40.50.300">
    <property type="entry name" value="P-loop containing nucleotide triphosphate hydrolases"/>
    <property type="match status" value="1"/>
</dbReference>
<dbReference type="InterPro" id="IPR027417">
    <property type="entry name" value="P-loop_NTPase"/>
</dbReference>
<dbReference type="STRING" id="500635.MITSMUL_05415"/>
<accession>C9KQA0</accession>
<name>C9KQA0_9FIRM</name>
<evidence type="ECO:0000313" key="1">
    <source>
        <dbReference type="EMBL" id="EEX67891.1"/>
    </source>
</evidence>
<comment type="caution">
    <text evidence="1">The sequence shown here is derived from an EMBL/GenBank/DDBJ whole genome shotgun (WGS) entry which is preliminary data.</text>
</comment>
<gene>
    <name evidence="1" type="ORF">MITSMUL_05415</name>
</gene>
<dbReference type="HOGENOM" id="CLU_2862874_0_0_9"/>
<proteinExistence type="predicted"/>
<evidence type="ECO:0000313" key="2">
    <source>
        <dbReference type="Proteomes" id="UP000003671"/>
    </source>
</evidence>
<dbReference type="EMBL" id="ABWK02000023">
    <property type="protein sequence ID" value="EEX67891.1"/>
    <property type="molecule type" value="Genomic_DNA"/>
</dbReference>